<organism evidence="1 2">
    <name type="scientific">Chryseobacterium ureilyticum</name>
    <dbReference type="NCBI Taxonomy" id="373668"/>
    <lineage>
        <taxon>Bacteria</taxon>
        <taxon>Pseudomonadati</taxon>
        <taxon>Bacteroidota</taxon>
        <taxon>Flavobacteriia</taxon>
        <taxon>Flavobacteriales</taxon>
        <taxon>Weeksellaceae</taxon>
        <taxon>Chryseobacterium group</taxon>
        <taxon>Chryseobacterium</taxon>
    </lineage>
</organism>
<name>A0A1N7JXJ7_9FLAO</name>
<sequence>MTLMFSLPIMDNDYKDYFNRILTNKTLFLNI</sequence>
<dbReference type="EMBL" id="FTOL01000001">
    <property type="protein sequence ID" value="SIS54069.1"/>
    <property type="molecule type" value="Genomic_DNA"/>
</dbReference>
<reference evidence="2" key="1">
    <citation type="submission" date="2017-01" db="EMBL/GenBank/DDBJ databases">
        <authorList>
            <person name="Varghese N."/>
            <person name="Submissions S."/>
        </authorList>
    </citation>
    <scope>NUCLEOTIDE SEQUENCE [LARGE SCALE GENOMIC DNA]</scope>
    <source>
        <strain evidence="2">DSM 18017</strain>
    </source>
</reference>
<keyword evidence="2" id="KW-1185">Reference proteome</keyword>
<evidence type="ECO:0000313" key="1">
    <source>
        <dbReference type="EMBL" id="SIS54069.1"/>
    </source>
</evidence>
<evidence type="ECO:0000313" key="2">
    <source>
        <dbReference type="Proteomes" id="UP000186744"/>
    </source>
</evidence>
<protein>
    <submittedName>
        <fullName evidence="1">Uncharacterized protein</fullName>
    </submittedName>
</protein>
<gene>
    <name evidence="1" type="ORF">SAMN05421786_101113</name>
</gene>
<dbReference type="Proteomes" id="UP000186744">
    <property type="component" value="Unassembled WGS sequence"/>
</dbReference>
<accession>A0A1N7JXJ7</accession>
<proteinExistence type="predicted"/>
<dbReference type="AlphaFoldDB" id="A0A1N7JXJ7"/>